<sequence>MAKTSGSIRGNKHPKEISLDEYLGKRGLQSPISGFTDDKWRNIRLTARGRKKFEREADVARNEYHKRRNNAIAEYGNLVKAGKIKRPRSTTMEALLSAARGHPDNQSVQAARRLLKKRYNITIK</sequence>
<proteinExistence type="predicted"/>
<organism evidence="1">
    <name type="scientific">Siphoviridae sp. ctxdc10</name>
    <dbReference type="NCBI Taxonomy" id="2825740"/>
    <lineage>
        <taxon>Viruses</taxon>
        <taxon>Duplodnaviria</taxon>
        <taxon>Heunggongvirae</taxon>
        <taxon>Uroviricota</taxon>
        <taxon>Caudoviricetes</taxon>
    </lineage>
</organism>
<accession>A0A8S5TSC8</accession>
<dbReference type="EMBL" id="BK015918">
    <property type="protein sequence ID" value="DAF85114.1"/>
    <property type="molecule type" value="Genomic_DNA"/>
</dbReference>
<reference evidence="1" key="1">
    <citation type="journal article" date="2021" name="Proc. Natl. Acad. Sci. U.S.A.">
        <title>A Catalog of Tens of Thousands of Viruses from Human Metagenomes Reveals Hidden Associations with Chronic Diseases.</title>
        <authorList>
            <person name="Tisza M.J."/>
            <person name="Buck C.B."/>
        </authorList>
    </citation>
    <scope>NUCLEOTIDE SEQUENCE</scope>
    <source>
        <strain evidence="1">Ctxdc10</strain>
    </source>
</reference>
<name>A0A8S5TSC8_9CAUD</name>
<evidence type="ECO:0000313" key="1">
    <source>
        <dbReference type="EMBL" id="DAF85114.1"/>
    </source>
</evidence>
<protein>
    <submittedName>
        <fullName evidence="1">Uncharacterized protein</fullName>
    </submittedName>
</protein>